<dbReference type="AlphaFoldDB" id="A0A9Q9UVI0"/>
<dbReference type="Proteomes" id="UP000176944">
    <property type="component" value="Chromosome"/>
</dbReference>
<sequence length="41" mass="4762">MQPIPQQHSLNKWAKQLGKTTGQNNWARCDRITPSLIEFQP</sequence>
<name>A0A9Q9UVI0_MOOP1</name>
<accession>A0A9Q9UVI0</accession>
<organism evidence="1">
    <name type="scientific">Moorena producens (strain JHB)</name>
    <dbReference type="NCBI Taxonomy" id="1454205"/>
    <lineage>
        <taxon>Bacteria</taxon>
        <taxon>Bacillati</taxon>
        <taxon>Cyanobacteriota</taxon>
        <taxon>Cyanophyceae</taxon>
        <taxon>Coleofasciculales</taxon>
        <taxon>Coleofasciculaceae</taxon>
        <taxon>Moorena</taxon>
    </lineage>
</organism>
<gene>
    <name evidence="1" type="ORF">BJP36_41565</name>
</gene>
<reference evidence="1" key="1">
    <citation type="journal article" date="2017" name="Proc. Natl. Acad. Sci. U.S.A.">
        <title>Comparative genomics uncovers the prolific and distinctive metabolic potential of the cyanobacterial genus Moorea.</title>
        <authorList>
            <person name="Leao T."/>
            <person name="Castelao G."/>
            <person name="Korobeynikov A."/>
            <person name="Monroe E.A."/>
            <person name="Podell S."/>
            <person name="Glukhov E."/>
            <person name="Allen E.E."/>
            <person name="Gerwick W.H."/>
            <person name="Gerwick L."/>
        </authorList>
    </citation>
    <scope>NUCLEOTIDE SEQUENCE</scope>
    <source>
        <strain evidence="1">JHB</strain>
    </source>
</reference>
<dbReference type="EMBL" id="CP017708">
    <property type="protein sequence ID" value="WAN68854.1"/>
    <property type="molecule type" value="Genomic_DNA"/>
</dbReference>
<evidence type="ECO:0000313" key="1">
    <source>
        <dbReference type="EMBL" id="WAN68854.1"/>
    </source>
</evidence>
<proteinExistence type="predicted"/>
<reference evidence="1" key="2">
    <citation type="submission" date="2022-10" db="EMBL/GenBank/DDBJ databases">
        <authorList>
            <person name="Ngo T.-E."/>
        </authorList>
    </citation>
    <scope>NUCLEOTIDE SEQUENCE</scope>
    <source>
        <strain evidence="1">JHB</strain>
    </source>
</reference>
<protein>
    <submittedName>
        <fullName evidence="1">Uncharacterized protein</fullName>
    </submittedName>
</protein>